<reference evidence="1" key="1">
    <citation type="journal article" date="2003" name="Genome Biol.">
        <title>An integrated gene annotation and transcriptional profiling approach towards the full gene content of the Drosophila genome.</title>
        <authorList>
            <person name="Hild M."/>
            <person name="Beckmann B."/>
            <person name="Haas S.A."/>
            <person name="Koch B."/>
            <person name="Solovyev V."/>
            <person name="Busold C."/>
            <person name="Fellenberg K."/>
            <person name="Boutros M."/>
            <person name="Vingron M."/>
            <person name="Sauer F."/>
            <person name="Hoheisel J.D."/>
            <person name="Paro R."/>
        </authorList>
    </citation>
    <scope>NUCLEOTIDE SEQUENCE</scope>
</reference>
<gene>
    <name evidence="1" type="ORF">HDC06257</name>
</gene>
<sequence length="283" mass="31420">MPPGARTAPTPPYPESGKCQLLGDNCTGLKSKKVENWAIKSDQTNFDAAMTSKWRKDLAGPRSRQRLIYGGGKVQLRYCKLHKLPKIASHVPLKVFGFWPDSVLQVAKLRVTRTAPPTYYRPALFSRLPATLSWVLAIGRSFPIVNRRVPSIWWSKVKGLGGLRDSTVVLGALPPEKPTAPGARTSQIRLGIYAKCELVKWRELVSILAPERSHTRLSDCFTARIRWISVEWLQVGDARLVDWSTGDIATSGGVYLHNFFQLISAAAGDRPKTPQKLHISAAN</sequence>
<name>Q6IGH6_DROME</name>
<dbReference type="AlphaFoldDB" id="Q6IGH6"/>
<proteinExistence type="predicted"/>
<dbReference type="EMBL" id="BK003790">
    <property type="protein sequence ID" value="DAA02488.1"/>
    <property type="molecule type" value="Genomic_DNA"/>
</dbReference>
<protein>
    <submittedName>
        <fullName evidence="1">HDC06257</fullName>
    </submittedName>
</protein>
<evidence type="ECO:0000313" key="1">
    <source>
        <dbReference type="EMBL" id="DAA02488.1"/>
    </source>
</evidence>
<organism evidence="1">
    <name type="scientific">Drosophila melanogaster</name>
    <name type="common">Fruit fly</name>
    <dbReference type="NCBI Taxonomy" id="7227"/>
    <lineage>
        <taxon>Eukaryota</taxon>
        <taxon>Metazoa</taxon>
        <taxon>Ecdysozoa</taxon>
        <taxon>Arthropoda</taxon>
        <taxon>Hexapoda</taxon>
        <taxon>Insecta</taxon>
        <taxon>Pterygota</taxon>
        <taxon>Neoptera</taxon>
        <taxon>Endopterygota</taxon>
        <taxon>Diptera</taxon>
        <taxon>Brachycera</taxon>
        <taxon>Muscomorpha</taxon>
        <taxon>Ephydroidea</taxon>
        <taxon>Drosophilidae</taxon>
        <taxon>Drosophila</taxon>
        <taxon>Sophophora</taxon>
    </lineage>
</organism>
<accession>Q6IGH6</accession>